<evidence type="ECO:0000313" key="2">
    <source>
        <dbReference type="EMBL" id="BDI16740.1"/>
    </source>
</evidence>
<reference evidence="2" key="1">
    <citation type="submission" date="2022-04" db="EMBL/GenBank/DDBJ databases">
        <title>Complete genome sequence of a cyanobacterium, Nostoc sp. SO-36, isolated in Antarctica.</title>
        <authorList>
            <person name="Kanesaki Y."/>
            <person name="Effendi D."/>
            <person name="Sakamoto T."/>
            <person name="Ohtani S."/>
            <person name="Awai K."/>
        </authorList>
    </citation>
    <scope>NUCLEOTIDE SEQUENCE</scope>
    <source>
        <strain evidence="2">SO-36</strain>
    </source>
</reference>
<evidence type="ECO:0008006" key="4">
    <source>
        <dbReference type="Google" id="ProtNLM"/>
    </source>
</evidence>
<dbReference type="RefSeq" id="WP_410174696.1">
    <property type="nucleotide sequence ID" value="NZ_AP025732.1"/>
</dbReference>
<accession>A0ABN6Q1I7</accession>
<dbReference type="EMBL" id="AP025732">
    <property type="protein sequence ID" value="BDI16740.1"/>
    <property type="molecule type" value="Genomic_DNA"/>
</dbReference>
<keyword evidence="1" id="KW-1133">Transmembrane helix</keyword>
<proteinExistence type="predicted"/>
<dbReference type="Proteomes" id="UP001055453">
    <property type="component" value="Chromosome"/>
</dbReference>
<sequence>MTGLLVGLGTLAIPGVGPVLAGGAVATALATTLAGGAIGAAAGGIVGALVGLGIPEDIARVIWRSL</sequence>
<organism evidence="2 3">
    <name type="scientific">Nostoc cf. commune SO-36</name>
    <dbReference type="NCBI Taxonomy" id="449208"/>
    <lineage>
        <taxon>Bacteria</taxon>
        <taxon>Bacillati</taxon>
        <taxon>Cyanobacteriota</taxon>
        <taxon>Cyanophyceae</taxon>
        <taxon>Nostocales</taxon>
        <taxon>Nostocaceae</taxon>
        <taxon>Nostoc</taxon>
    </lineage>
</organism>
<protein>
    <recommendedName>
        <fullName evidence="4">Histidine kinase</fullName>
    </recommendedName>
</protein>
<evidence type="ECO:0000313" key="3">
    <source>
        <dbReference type="Proteomes" id="UP001055453"/>
    </source>
</evidence>
<keyword evidence="1" id="KW-0812">Transmembrane</keyword>
<dbReference type="InterPro" id="IPR052948">
    <property type="entry name" value="Low_temp-induced_all0457"/>
</dbReference>
<evidence type="ECO:0000256" key="1">
    <source>
        <dbReference type="SAM" id="Phobius"/>
    </source>
</evidence>
<dbReference type="PANTHER" id="PTHR36109">
    <property type="entry name" value="MEMBRANE PROTEIN-RELATED"/>
    <property type="match status" value="1"/>
</dbReference>
<name>A0ABN6Q1I7_NOSCO</name>
<keyword evidence="1" id="KW-0472">Membrane</keyword>
<feature type="transmembrane region" description="Helical" evidence="1">
    <location>
        <begin position="31"/>
        <end position="54"/>
    </location>
</feature>
<gene>
    <name evidence="2" type="ORF">ANSO36C_25420</name>
</gene>
<keyword evidence="3" id="KW-1185">Reference proteome</keyword>
<dbReference type="PANTHER" id="PTHR36109:SF2">
    <property type="entry name" value="MEMBRANE PROTEIN"/>
    <property type="match status" value="1"/>
</dbReference>